<evidence type="ECO:0000256" key="1">
    <source>
        <dbReference type="ARBA" id="ARBA00004651"/>
    </source>
</evidence>
<feature type="compositionally biased region" description="Low complexity" evidence="6">
    <location>
        <begin position="21"/>
        <end position="47"/>
    </location>
</feature>
<dbReference type="SUPFAM" id="SSF103473">
    <property type="entry name" value="MFS general substrate transporter"/>
    <property type="match status" value="1"/>
</dbReference>
<evidence type="ECO:0000256" key="4">
    <source>
        <dbReference type="ARBA" id="ARBA00022989"/>
    </source>
</evidence>
<evidence type="ECO:0000313" key="10">
    <source>
        <dbReference type="Proteomes" id="UP001283109"/>
    </source>
</evidence>
<feature type="transmembrane region" description="Helical" evidence="7">
    <location>
        <begin position="122"/>
        <end position="143"/>
    </location>
</feature>
<feature type="transmembrane region" description="Helical" evidence="7">
    <location>
        <begin position="149"/>
        <end position="174"/>
    </location>
</feature>
<evidence type="ECO:0000259" key="8">
    <source>
        <dbReference type="PROSITE" id="PS50850"/>
    </source>
</evidence>
<sequence>MSGGHDQDADAATPTPPVPPAESALGAAGTTAAATAPTDEAAGPAAESADPPHWLRHVVLFLSGQTVSLFGSMLVQYTVFWYLTITYQSGLVMMLAALFGFLPQAVVSIFGGVWADRHNRKFLIMGADAAIALSTLALALIMMTGYDAVWLIFATMAVRSAGAGIQMPAVSALIPQITPTRNLIRVNGINGSIQSAMALLAPAAAGALYAWASAASGGTAASLIPIFFIDVVTAIIGIGILALIPVGTVRRAADAHTGYFADLVDGVRYIAHHAFVRWLLVLFAIIFLLTVAPSNLTPLMLVRSFPAGEAQDVVNLAVLEIAFSVGMMLGGILVASFFAKRSRIGLIVVSSLVFGALSIGLGLSPNLWVFFGFMFLVGLAVPFFSTPSMTLLQETVEPERQGRVFGFVGIVMAVAMPIGMVAFGPLADVMSIEVLLIAAGVLTFVVVGLAVWLPAGQRAIAAARRAAEVTTRGPAEAAAVVEAEMHAKDT</sequence>
<feature type="transmembrane region" description="Helical" evidence="7">
    <location>
        <begin position="369"/>
        <end position="392"/>
    </location>
</feature>
<reference evidence="9 10" key="1">
    <citation type="submission" date="2023-11" db="EMBL/GenBank/DDBJ databases">
        <title>Draft genome sequence of Microbacterium arthrosphaerae JCM 30492.</title>
        <authorList>
            <person name="Zhang G."/>
            <person name="Ding Y."/>
        </authorList>
    </citation>
    <scope>NUCLEOTIDE SEQUENCE [LARGE SCALE GENOMIC DNA]</scope>
    <source>
        <strain evidence="9 10">JCM 30492</strain>
    </source>
</reference>
<comment type="subcellular location">
    <subcellularLocation>
        <location evidence="1">Cell membrane</location>
        <topology evidence="1">Multi-pass membrane protein</topology>
    </subcellularLocation>
</comment>
<keyword evidence="4 7" id="KW-1133">Transmembrane helix</keyword>
<keyword evidence="5 7" id="KW-0472">Membrane</keyword>
<dbReference type="RefSeq" id="WP_318353902.1">
    <property type="nucleotide sequence ID" value="NZ_JAWQEV010000003.1"/>
</dbReference>
<proteinExistence type="predicted"/>
<feature type="transmembrane region" description="Helical" evidence="7">
    <location>
        <begin position="278"/>
        <end position="296"/>
    </location>
</feature>
<feature type="transmembrane region" description="Helical" evidence="7">
    <location>
        <begin position="224"/>
        <end position="244"/>
    </location>
</feature>
<feature type="transmembrane region" description="Helical" evidence="7">
    <location>
        <begin position="404"/>
        <end position="423"/>
    </location>
</feature>
<evidence type="ECO:0000256" key="2">
    <source>
        <dbReference type="ARBA" id="ARBA00022475"/>
    </source>
</evidence>
<dbReference type="InterPro" id="IPR011701">
    <property type="entry name" value="MFS"/>
</dbReference>
<dbReference type="PROSITE" id="PS50850">
    <property type="entry name" value="MFS"/>
    <property type="match status" value="1"/>
</dbReference>
<feature type="domain" description="Major facilitator superfamily (MFS) profile" evidence="8">
    <location>
        <begin position="270"/>
        <end position="490"/>
    </location>
</feature>
<feature type="transmembrane region" description="Helical" evidence="7">
    <location>
        <begin position="316"/>
        <end position="337"/>
    </location>
</feature>
<dbReference type="InterPro" id="IPR036259">
    <property type="entry name" value="MFS_trans_sf"/>
</dbReference>
<feature type="transmembrane region" description="Helical" evidence="7">
    <location>
        <begin position="435"/>
        <end position="455"/>
    </location>
</feature>
<feature type="region of interest" description="Disordered" evidence="6">
    <location>
        <begin position="1"/>
        <end position="49"/>
    </location>
</feature>
<evidence type="ECO:0000256" key="5">
    <source>
        <dbReference type="ARBA" id="ARBA00023136"/>
    </source>
</evidence>
<feature type="transmembrane region" description="Helical" evidence="7">
    <location>
        <begin position="91"/>
        <end position="115"/>
    </location>
</feature>
<evidence type="ECO:0000313" key="9">
    <source>
        <dbReference type="EMBL" id="MDW4573397.1"/>
    </source>
</evidence>
<dbReference type="Proteomes" id="UP001283109">
    <property type="component" value="Unassembled WGS sequence"/>
</dbReference>
<dbReference type="Pfam" id="PF07690">
    <property type="entry name" value="MFS_1"/>
    <property type="match status" value="1"/>
</dbReference>
<feature type="transmembrane region" description="Helical" evidence="7">
    <location>
        <begin position="195"/>
        <end position="212"/>
    </location>
</feature>
<comment type="caution">
    <text evidence="9">The sequence shown here is derived from an EMBL/GenBank/DDBJ whole genome shotgun (WGS) entry which is preliminary data.</text>
</comment>
<keyword evidence="2" id="KW-1003">Cell membrane</keyword>
<dbReference type="PANTHER" id="PTHR23513:SF6">
    <property type="entry name" value="MAJOR FACILITATOR SUPERFAMILY ASSOCIATED DOMAIN-CONTAINING PROTEIN"/>
    <property type="match status" value="1"/>
</dbReference>
<accession>A0ABU4H3U1</accession>
<feature type="transmembrane region" description="Helical" evidence="7">
    <location>
        <begin position="344"/>
        <end position="363"/>
    </location>
</feature>
<dbReference type="CDD" id="cd06173">
    <property type="entry name" value="MFS_MefA_like"/>
    <property type="match status" value="1"/>
</dbReference>
<dbReference type="Gene3D" id="1.20.1250.20">
    <property type="entry name" value="MFS general substrate transporter like domains"/>
    <property type="match status" value="1"/>
</dbReference>
<evidence type="ECO:0000256" key="6">
    <source>
        <dbReference type="SAM" id="MobiDB-lite"/>
    </source>
</evidence>
<dbReference type="EMBL" id="JAWQEV010000003">
    <property type="protein sequence ID" value="MDW4573397.1"/>
    <property type="molecule type" value="Genomic_DNA"/>
</dbReference>
<keyword evidence="10" id="KW-1185">Reference proteome</keyword>
<keyword evidence="3 7" id="KW-0812">Transmembrane</keyword>
<evidence type="ECO:0000256" key="7">
    <source>
        <dbReference type="SAM" id="Phobius"/>
    </source>
</evidence>
<name>A0ABU4H3U1_9MICO</name>
<feature type="transmembrane region" description="Helical" evidence="7">
    <location>
        <begin position="58"/>
        <end position="79"/>
    </location>
</feature>
<organism evidence="9 10">
    <name type="scientific">Microbacterium arthrosphaerae</name>
    <dbReference type="NCBI Taxonomy" id="792652"/>
    <lineage>
        <taxon>Bacteria</taxon>
        <taxon>Bacillati</taxon>
        <taxon>Actinomycetota</taxon>
        <taxon>Actinomycetes</taxon>
        <taxon>Micrococcales</taxon>
        <taxon>Microbacteriaceae</taxon>
        <taxon>Microbacterium</taxon>
    </lineage>
</organism>
<dbReference type="InterPro" id="IPR020846">
    <property type="entry name" value="MFS_dom"/>
</dbReference>
<gene>
    <name evidence="9" type="ORF">R8Z58_11505</name>
</gene>
<evidence type="ECO:0000256" key="3">
    <source>
        <dbReference type="ARBA" id="ARBA00022692"/>
    </source>
</evidence>
<dbReference type="PANTHER" id="PTHR23513">
    <property type="entry name" value="INTEGRAL MEMBRANE EFFLUX PROTEIN-RELATED"/>
    <property type="match status" value="1"/>
</dbReference>
<protein>
    <submittedName>
        <fullName evidence="9">MFS transporter</fullName>
    </submittedName>
</protein>